<sequence length="109" mass="12646">MENEAELFYNGNIQSKGSIQIDNGNAILSYNPKEGLKIDIQLQEYSQSFQVDEKLNIKTGRQSKYVESPIKKYVYKSDIVYKKGHSKYLIPPFGSNLFSIIDQYKELRE</sequence>
<dbReference type="KEGG" id="cpi:Cpin_2439"/>
<reference evidence="1 2" key="2">
    <citation type="journal article" date="2010" name="Stand. Genomic Sci.">
        <title>Complete genome sequence of Chitinophaga pinensis type strain (UQM 2034).</title>
        <authorList>
            <person name="Glavina Del Rio T."/>
            <person name="Abt B."/>
            <person name="Spring S."/>
            <person name="Lapidus A."/>
            <person name="Nolan M."/>
            <person name="Tice H."/>
            <person name="Copeland A."/>
            <person name="Cheng J.F."/>
            <person name="Chen F."/>
            <person name="Bruce D."/>
            <person name="Goodwin L."/>
            <person name="Pitluck S."/>
            <person name="Ivanova N."/>
            <person name="Mavromatis K."/>
            <person name="Mikhailova N."/>
            <person name="Pati A."/>
            <person name="Chen A."/>
            <person name="Palaniappan K."/>
            <person name="Land M."/>
            <person name="Hauser L."/>
            <person name="Chang Y.J."/>
            <person name="Jeffries C.D."/>
            <person name="Chain P."/>
            <person name="Saunders E."/>
            <person name="Detter J.C."/>
            <person name="Brettin T."/>
            <person name="Rohde M."/>
            <person name="Goker M."/>
            <person name="Bristow J."/>
            <person name="Eisen J.A."/>
            <person name="Markowitz V."/>
            <person name="Hugenholtz P."/>
            <person name="Kyrpides N.C."/>
            <person name="Klenk H.P."/>
            <person name="Lucas S."/>
        </authorList>
    </citation>
    <scope>NUCLEOTIDE SEQUENCE [LARGE SCALE GENOMIC DNA]</scope>
    <source>
        <strain evidence="2">ATCC 43595 / DSM 2588 / LMG 13176 / NBRC 15968 / NCIMB 11800 / UQM 2034</strain>
    </source>
</reference>
<gene>
    <name evidence="1" type="ordered locus">Cpin_2439</name>
</gene>
<accession>A0A979GT61</accession>
<reference evidence="2" key="1">
    <citation type="submission" date="2009-08" db="EMBL/GenBank/DDBJ databases">
        <title>The complete genome of Chitinophaga pinensis DSM 2588.</title>
        <authorList>
            <consortium name="US DOE Joint Genome Institute (JGI-PGF)"/>
            <person name="Lucas S."/>
            <person name="Copeland A."/>
            <person name="Lapidus A."/>
            <person name="Glavina del Rio T."/>
            <person name="Dalin E."/>
            <person name="Tice H."/>
            <person name="Bruce D."/>
            <person name="Goodwin L."/>
            <person name="Pitluck S."/>
            <person name="Kyrpides N."/>
            <person name="Mavromatis K."/>
            <person name="Ivanova N."/>
            <person name="Mikhailova N."/>
            <person name="Sims D."/>
            <person name="Meinche L."/>
            <person name="Brettin T."/>
            <person name="Detter J.C."/>
            <person name="Han C."/>
            <person name="Larimer F."/>
            <person name="Land M."/>
            <person name="Hauser L."/>
            <person name="Markowitz V."/>
            <person name="Cheng J.-F."/>
            <person name="Hugenholtz P."/>
            <person name="Woyke T."/>
            <person name="Wu D."/>
            <person name="Spring S."/>
            <person name="Klenk H.-P."/>
            <person name="Eisen J.A."/>
        </authorList>
    </citation>
    <scope>NUCLEOTIDE SEQUENCE [LARGE SCALE GENOMIC DNA]</scope>
    <source>
        <strain evidence="2">ATCC 43595 / DSM 2588 / LMG 13176 / NBRC 15968 / NCIMB 11800 / UQM 2034</strain>
    </source>
</reference>
<dbReference type="OrthoDB" id="9792800at2"/>
<name>A0A979GT61_CHIPD</name>
<protein>
    <submittedName>
        <fullName evidence="1">Uncharacterized protein</fullName>
    </submittedName>
</protein>
<dbReference type="EMBL" id="CP001699">
    <property type="protein sequence ID" value="ACU59929.1"/>
    <property type="molecule type" value="Genomic_DNA"/>
</dbReference>
<dbReference type="AlphaFoldDB" id="A0A979GT61"/>
<organism evidence="1 2">
    <name type="scientific">Chitinophaga pinensis (strain ATCC 43595 / DSM 2588 / LMG 13176 / NBRC 15968 / NCIMB 11800 / UQM 2034)</name>
    <dbReference type="NCBI Taxonomy" id="485918"/>
    <lineage>
        <taxon>Bacteria</taxon>
        <taxon>Pseudomonadati</taxon>
        <taxon>Bacteroidota</taxon>
        <taxon>Chitinophagia</taxon>
        <taxon>Chitinophagales</taxon>
        <taxon>Chitinophagaceae</taxon>
        <taxon>Chitinophaga</taxon>
    </lineage>
</organism>
<dbReference type="RefSeq" id="WP_012790105.1">
    <property type="nucleotide sequence ID" value="NC_013132.1"/>
</dbReference>
<evidence type="ECO:0000313" key="1">
    <source>
        <dbReference type="EMBL" id="ACU59929.1"/>
    </source>
</evidence>
<evidence type="ECO:0000313" key="2">
    <source>
        <dbReference type="Proteomes" id="UP000002215"/>
    </source>
</evidence>
<dbReference type="Proteomes" id="UP000002215">
    <property type="component" value="Chromosome"/>
</dbReference>
<proteinExistence type="predicted"/>